<comment type="domain">
    <text evidence="5">The RxLR-dEER motif acts to carry the protein into the host cell cytoplasm through binding to cell surface phosphatidylinositol-3-phosphate.</text>
</comment>
<sequence>MQRGLVVVLAAACLFASCDLVMAFVDKDPMVVKTDDMTSINGHLVYRRSLRTINSADGDNGPNEKWEDEDRANAFMDWVKSLLKVKKATPDPKRTFPSSAVTKKLARSQSLPSKKAEPMAKTLKRSESARFGLTLEQVSKKVSGAASNDLQVIYKMKKNPDDIVEFFKLDTKLVAKKGTTFKRHRRMRIGLDNTSYGTCIRNSTRREYLDGFPSTAPIEYIN</sequence>
<dbReference type="OrthoDB" id="146411at2759"/>
<keyword evidence="7" id="KW-1185">Reference proteome</keyword>
<keyword evidence="4 5" id="KW-0732">Signal</keyword>
<feature type="signal peptide" evidence="5">
    <location>
        <begin position="1"/>
        <end position="23"/>
    </location>
</feature>
<dbReference type="Proteomes" id="UP001165121">
    <property type="component" value="Unassembled WGS sequence"/>
</dbReference>
<comment type="caution">
    <text evidence="6">The sequence shown here is derived from an EMBL/GenBank/DDBJ whole genome shotgun (WGS) entry which is preliminary data.</text>
</comment>
<gene>
    <name evidence="6" type="ORF">Pfra01_002218900</name>
</gene>
<evidence type="ECO:0000256" key="5">
    <source>
        <dbReference type="RuleBase" id="RU367124"/>
    </source>
</evidence>
<comment type="similarity">
    <text evidence="2 5">Belongs to the RxLR effector family.</text>
</comment>
<evidence type="ECO:0000256" key="1">
    <source>
        <dbReference type="ARBA" id="ARBA00004613"/>
    </source>
</evidence>
<organism evidence="6 7">
    <name type="scientific">Phytophthora fragariaefolia</name>
    <dbReference type="NCBI Taxonomy" id="1490495"/>
    <lineage>
        <taxon>Eukaryota</taxon>
        <taxon>Sar</taxon>
        <taxon>Stramenopiles</taxon>
        <taxon>Oomycota</taxon>
        <taxon>Peronosporomycetes</taxon>
        <taxon>Peronosporales</taxon>
        <taxon>Peronosporaceae</taxon>
        <taxon>Phytophthora</taxon>
    </lineage>
</organism>
<evidence type="ECO:0000313" key="6">
    <source>
        <dbReference type="EMBL" id="GMF53585.1"/>
    </source>
</evidence>
<dbReference type="PROSITE" id="PS51257">
    <property type="entry name" value="PROKAR_LIPOPROTEIN"/>
    <property type="match status" value="1"/>
</dbReference>
<evidence type="ECO:0000256" key="3">
    <source>
        <dbReference type="ARBA" id="ARBA00022525"/>
    </source>
</evidence>
<proteinExistence type="inferred from homology"/>
<reference evidence="6" key="1">
    <citation type="submission" date="2023-04" db="EMBL/GenBank/DDBJ databases">
        <title>Phytophthora fragariaefolia NBRC 109709.</title>
        <authorList>
            <person name="Ichikawa N."/>
            <person name="Sato H."/>
            <person name="Tonouchi N."/>
        </authorList>
    </citation>
    <scope>NUCLEOTIDE SEQUENCE</scope>
    <source>
        <strain evidence="6">NBRC 109709</strain>
    </source>
</reference>
<comment type="function">
    <text evidence="5">Effector that suppresses plant defense responses during pathogen infection.</text>
</comment>
<protein>
    <recommendedName>
        <fullName evidence="5">RxLR effector protein</fullName>
    </recommendedName>
</protein>
<evidence type="ECO:0000256" key="2">
    <source>
        <dbReference type="ARBA" id="ARBA00010400"/>
    </source>
</evidence>
<dbReference type="Pfam" id="PF16810">
    <property type="entry name" value="RXLR"/>
    <property type="match status" value="1"/>
</dbReference>
<dbReference type="AlphaFoldDB" id="A0A9W7D2C2"/>
<dbReference type="InterPro" id="IPR031825">
    <property type="entry name" value="RXLR"/>
</dbReference>
<comment type="subcellular location">
    <subcellularLocation>
        <location evidence="1 5">Secreted</location>
    </subcellularLocation>
</comment>
<evidence type="ECO:0000313" key="7">
    <source>
        <dbReference type="Proteomes" id="UP001165121"/>
    </source>
</evidence>
<name>A0A9W7D2C2_9STRA</name>
<feature type="chain" id="PRO_5044994599" description="RxLR effector protein" evidence="5">
    <location>
        <begin position="24"/>
        <end position="222"/>
    </location>
</feature>
<dbReference type="EMBL" id="BSXT01003306">
    <property type="protein sequence ID" value="GMF53585.1"/>
    <property type="molecule type" value="Genomic_DNA"/>
</dbReference>
<evidence type="ECO:0000256" key="4">
    <source>
        <dbReference type="ARBA" id="ARBA00022729"/>
    </source>
</evidence>
<keyword evidence="3 5" id="KW-0964">Secreted</keyword>
<accession>A0A9W7D2C2</accession>